<dbReference type="InterPro" id="IPR019756">
    <property type="entry name" value="Pept_S26A_signal_pept_1_Ser-AS"/>
</dbReference>
<dbReference type="PROSITE" id="PS50943">
    <property type="entry name" value="HTH_CROC1"/>
    <property type="match status" value="1"/>
</dbReference>
<keyword evidence="4" id="KW-0238">DNA-binding</keyword>
<keyword evidence="5" id="KW-0804">Transcription</keyword>
<dbReference type="AlphaFoldDB" id="A0A1Y2KA41"/>
<dbReference type="SUPFAM" id="SSF47413">
    <property type="entry name" value="lambda repressor-like DNA-binding domains"/>
    <property type="match status" value="1"/>
</dbReference>
<evidence type="ECO:0000313" key="7">
    <source>
        <dbReference type="EMBL" id="OSM07381.1"/>
    </source>
</evidence>
<evidence type="ECO:0000256" key="5">
    <source>
        <dbReference type="ARBA" id="ARBA00023163"/>
    </source>
</evidence>
<dbReference type="Proteomes" id="UP000194003">
    <property type="component" value="Unassembled WGS sequence"/>
</dbReference>
<organism evidence="7 8">
    <name type="scientific">Magnetofaba australis IT-1</name>
    <dbReference type="NCBI Taxonomy" id="1434232"/>
    <lineage>
        <taxon>Bacteria</taxon>
        <taxon>Pseudomonadati</taxon>
        <taxon>Pseudomonadota</taxon>
        <taxon>Magnetococcia</taxon>
        <taxon>Magnetococcales</taxon>
        <taxon>Magnetococcaceae</taxon>
        <taxon>Magnetofaba</taxon>
    </lineage>
</organism>
<dbReference type="GO" id="GO:0006508">
    <property type="term" value="P:proteolysis"/>
    <property type="evidence" value="ECO:0007669"/>
    <property type="project" value="UniProtKB-KW"/>
</dbReference>
<dbReference type="EMBL" id="LVJN01000014">
    <property type="protein sequence ID" value="OSM07381.1"/>
    <property type="molecule type" value="Genomic_DNA"/>
</dbReference>
<keyword evidence="3" id="KW-0805">Transcription regulation</keyword>
<dbReference type="GO" id="GO:0016020">
    <property type="term" value="C:membrane"/>
    <property type="evidence" value="ECO:0007669"/>
    <property type="project" value="InterPro"/>
</dbReference>
<evidence type="ECO:0000256" key="2">
    <source>
        <dbReference type="ARBA" id="ARBA00022801"/>
    </source>
</evidence>
<dbReference type="InterPro" id="IPR015927">
    <property type="entry name" value="Peptidase_S24_S26A/B/C"/>
</dbReference>
<proteinExistence type="predicted"/>
<evidence type="ECO:0000313" key="8">
    <source>
        <dbReference type="Proteomes" id="UP000194003"/>
    </source>
</evidence>
<evidence type="ECO:0000256" key="3">
    <source>
        <dbReference type="ARBA" id="ARBA00023015"/>
    </source>
</evidence>
<dbReference type="GO" id="GO:0004252">
    <property type="term" value="F:serine-type endopeptidase activity"/>
    <property type="evidence" value="ECO:0007669"/>
    <property type="project" value="InterPro"/>
</dbReference>
<dbReference type="Gene3D" id="1.10.260.40">
    <property type="entry name" value="lambda repressor-like DNA-binding domains"/>
    <property type="match status" value="1"/>
</dbReference>
<name>A0A1Y2KA41_9PROT</name>
<dbReference type="InterPro" id="IPR039418">
    <property type="entry name" value="LexA-like"/>
</dbReference>
<dbReference type="Pfam" id="PF00717">
    <property type="entry name" value="Peptidase_S24"/>
    <property type="match status" value="1"/>
</dbReference>
<dbReference type="Pfam" id="PF12844">
    <property type="entry name" value="HTH_19"/>
    <property type="match status" value="1"/>
</dbReference>
<protein>
    <submittedName>
        <fullName evidence="7">Putative phage repressor</fullName>
    </submittedName>
</protein>
<keyword evidence="8" id="KW-1185">Reference proteome</keyword>
<dbReference type="GO" id="GO:0003677">
    <property type="term" value="F:DNA binding"/>
    <property type="evidence" value="ECO:0007669"/>
    <property type="project" value="UniProtKB-KW"/>
</dbReference>
<dbReference type="Gene3D" id="2.10.109.10">
    <property type="entry name" value="Umud Fragment, subunit A"/>
    <property type="match status" value="1"/>
</dbReference>
<keyword evidence="2" id="KW-0378">Hydrolase</keyword>
<dbReference type="SUPFAM" id="SSF51306">
    <property type="entry name" value="LexA/Signal peptidase"/>
    <property type="match status" value="1"/>
</dbReference>
<evidence type="ECO:0000256" key="1">
    <source>
        <dbReference type="ARBA" id="ARBA00022670"/>
    </source>
</evidence>
<sequence>MSTFATRLREARTALKLSQMALAKRARVSQGLIHKLEHEGDGSTTRLLQIAEALNVRPEWLANGEEPRRWGSPKLMGADEAHLPKGTPQKTEPTAHGYTLIPRFSVEASAGPGNEILQEEVLDRLAFQTAWLEEKNLDPRFLGIIQAMGDSMTPTLCDGDTLLVSMDQRQAMDGRIFVLRSSTGLFVKRLRILPGLTQLISDNDKYPPYEIGIDQSDQWEIIGRVIWVGRELL</sequence>
<keyword evidence="1" id="KW-0645">Protease</keyword>
<dbReference type="InterPro" id="IPR010982">
    <property type="entry name" value="Lambda_DNA-bd_dom_sf"/>
</dbReference>
<dbReference type="SMART" id="SM00530">
    <property type="entry name" value="HTH_XRE"/>
    <property type="match status" value="1"/>
</dbReference>
<dbReference type="PANTHER" id="PTHR40661:SF3">
    <property type="entry name" value="FELS-1 PROPHAGE TRANSCRIPTIONAL REGULATOR"/>
    <property type="match status" value="1"/>
</dbReference>
<reference evidence="7 8" key="1">
    <citation type="journal article" date="2016" name="BMC Genomics">
        <title>Combined genomic and structural analyses of a cultured magnetotactic bacterium reveals its niche adaptation to a dynamic environment.</title>
        <authorList>
            <person name="Araujo A.C."/>
            <person name="Morillo V."/>
            <person name="Cypriano J."/>
            <person name="Teixeira L.C."/>
            <person name="Leao P."/>
            <person name="Lyra S."/>
            <person name="Almeida L.G."/>
            <person name="Bazylinski D.A."/>
            <person name="Vasconcellos A.T."/>
            <person name="Abreu F."/>
            <person name="Lins U."/>
        </authorList>
    </citation>
    <scope>NUCLEOTIDE SEQUENCE [LARGE SCALE GENOMIC DNA]</scope>
    <source>
        <strain evidence="7 8">IT-1</strain>
    </source>
</reference>
<comment type="caution">
    <text evidence="7">The sequence shown here is derived from an EMBL/GenBank/DDBJ whole genome shotgun (WGS) entry which is preliminary data.</text>
</comment>
<dbReference type="InterPro" id="IPR001387">
    <property type="entry name" value="Cro/C1-type_HTH"/>
</dbReference>
<dbReference type="CDD" id="cd06529">
    <property type="entry name" value="S24_LexA-like"/>
    <property type="match status" value="1"/>
</dbReference>
<accession>A0A1Y2KA41</accession>
<dbReference type="STRING" id="1434232.MAIT1_04715"/>
<feature type="domain" description="HTH cro/C1-type" evidence="6">
    <location>
        <begin position="8"/>
        <end position="61"/>
    </location>
</feature>
<dbReference type="PROSITE" id="PS00501">
    <property type="entry name" value="SPASE_I_1"/>
    <property type="match status" value="1"/>
</dbReference>
<evidence type="ECO:0000256" key="4">
    <source>
        <dbReference type="ARBA" id="ARBA00023125"/>
    </source>
</evidence>
<evidence type="ECO:0000259" key="6">
    <source>
        <dbReference type="PROSITE" id="PS50943"/>
    </source>
</evidence>
<dbReference type="InterPro" id="IPR036286">
    <property type="entry name" value="LexA/Signal_pep-like_sf"/>
</dbReference>
<dbReference type="PANTHER" id="PTHR40661">
    <property type="match status" value="1"/>
</dbReference>
<dbReference type="CDD" id="cd00093">
    <property type="entry name" value="HTH_XRE"/>
    <property type="match status" value="1"/>
</dbReference>
<gene>
    <name evidence="7" type="ORF">MAIT1_04715</name>
</gene>